<dbReference type="GO" id="GO:0006281">
    <property type="term" value="P:DNA repair"/>
    <property type="evidence" value="ECO:0007669"/>
    <property type="project" value="UniProtKB-KW"/>
</dbReference>
<keyword evidence="10" id="KW-1185">Reference proteome</keyword>
<evidence type="ECO:0000313" key="10">
    <source>
        <dbReference type="Proteomes" id="UP001209878"/>
    </source>
</evidence>
<accession>A0AAD9UFQ5</accession>
<sequence length="442" mass="47780">MDGSRSCPISNYSADKLYSDTLLLLRKFQQPRDSQKNLWWRSPVIRSLYVVASKFEGLQSNTSSIKQFVFKTQSSAMCGSSASVAGSSDPLCGSSVSVVRSPDPMHRACTPVFRLSDSLCGSTSVVGPFSSSDGLSASVVRSDPTYGSSAYMPGSSDAMSRSSVLKFGSFNLTSESSASSGSSTHMVRSSDLMPGSLPSMCGSYPGKLGSSMCGSYSGSSKHDDNTIMVRTLTTLASSTHVQPQLDISIDHHEIYSSGCSPVSQVHLPQDNGHPAGHHKDEHHLRLCTRVCGKDTSYQRHVPVLGRTCQDIPAEGPRCDSRNVLRKMDTGKINVKHIEGERQIQDAVVGLESVTAVMRDNTVDNQYIGDVDGDTVRCHMCGVGVGVWEVTEHSDFHLAMELQEKETSRSNGKRKSSDGASNTTKRRNSVKNATTLHRFFEAA</sequence>
<protein>
    <recommendedName>
        <fullName evidence="8">UBZ3-type domain-containing protein</fullName>
    </recommendedName>
</protein>
<evidence type="ECO:0000256" key="3">
    <source>
        <dbReference type="ARBA" id="ARBA00022723"/>
    </source>
</evidence>
<dbReference type="Pfam" id="PF18439">
    <property type="entry name" value="zf_UBZ"/>
    <property type="match status" value="1"/>
</dbReference>
<evidence type="ECO:0000256" key="4">
    <source>
        <dbReference type="ARBA" id="ARBA00022763"/>
    </source>
</evidence>
<dbReference type="EMBL" id="JAODUO010000161">
    <property type="protein sequence ID" value="KAK2187595.1"/>
    <property type="molecule type" value="Genomic_DNA"/>
</dbReference>
<dbReference type="GO" id="GO:0005634">
    <property type="term" value="C:nucleus"/>
    <property type="evidence" value="ECO:0007669"/>
    <property type="project" value="UniProtKB-SubCell"/>
</dbReference>
<dbReference type="Proteomes" id="UP001209878">
    <property type="component" value="Unassembled WGS sequence"/>
</dbReference>
<evidence type="ECO:0000256" key="7">
    <source>
        <dbReference type="SAM" id="MobiDB-lite"/>
    </source>
</evidence>
<dbReference type="AlphaFoldDB" id="A0AAD9UFQ5"/>
<feature type="domain" description="UBZ3-type" evidence="8">
    <location>
        <begin position="370"/>
        <end position="404"/>
    </location>
</feature>
<dbReference type="GO" id="GO:0046872">
    <property type="term" value="F:metal ion binding"/>
    <property type="evidence" value="ECO:0007669"/>
    <property type="project" value="UniProtKB-KW"/>
</dbReference>
<keyword evidence="3" id="KW-0479">Metal-binding</keyword>
<keyword evidence="6" id="KW-0539">Nucleus</keyword>
<dbReference type="PROSITE" id="PS51907">
    <property type="entry name" value="ZF_UBZ3"/>
    <property type="match status" value="1"/>
</dbReference>
<evidence type="ECO:0000259" key="8">
    <source>
        <dbReference type="PROSITE" id="PS51907"/>
    </source>
</evidence>
<reference evidence="9" key="1">
    <citation type="journal article" date="2023" name="Mol. Biol. Evol.">
        <title>Third-Generation Sequencing Reveals the Adaptive Role of the Epigenome in Three Deep-Sea Polychaetes.</title>
        <authorList>
            <person name="Perez M."/>
            <person name="Aroh O."/>
            <person name="Sun Y."/>
            <person name="Lan Y."/>
            <person name="Juniper S.K."/>
            <person name="Young C.R."/>
            <person name="Angers B."/>
            <person name="Qian P.Y."/>
        </authorList>
    </citation>
    <scope>NUCLEOTIDE SEQUENCE</scope>
    <source>
        <strain evidence="9">R07B-5</strain>
    </source>
</reference>
<evidence type="ECO:0000256" key="2">
    <source>
        <dbReference type="ARBA" id="ARBA00022679"/>
    </source>
</evidence>
<keyword evidence="4" id="KW-0227">DNA damage</keyword>
<evidence type="ECO:0000256" key="5">
    <source>
        <dbReference type="ARBA" id="ARBA00023204"/>
    </source>
</evidence>
<keyword evidence="2" id="KW-0808">Transferase</keyword>
<comment type="caution">
    <text evidence="9">The sequence shown here is derived from an EMBL/GenBank/DDBJ whole genome shotgun (WGS) entry which is preliminary data.</text>
</comment>
<proteinExistence type="predicted"/>
<evidence type="ECO:0000256" key="6">
    <source>
        <dbReference type="ARBA" id="ARBA00023242"/>
    </source>
</evidence>
<feature type="region of interest" description="Disordered" evidence="7">
    <location>
        <begin position="402"/>
        <end position="433"/>
    </location>
</feature>
<gene>
    <name evidence="9" type="ORF">NP493_161g05029</name>
</gene>
<dbReference type="InterPro" id="IPR041298">
    <property type="entry name" value="UBZ3"/>
</dbReference>
<keyword evidence="5" id="KW-0234">DNA repair</keyword>
<evidence type="ECO:0000313" key="9">
    <source>
        <dbReference type="EMBL" id="KAK2187595.1"/>
    </source>
</evidence>
<evidence type="ECO:0000256" key="1">
    <source>
        <dbReference type="ARBA" id="ARBA00004123"/>
    </source>
</evidence>
<organism evidence="9 10">
    <name type="scientific">Ridgeia piscesae</name>
    <name type="common">Tubeworm</name>
    <dbReference type="NCBI Taxonomy" id="27915"/>
    <lineage>
        <taxon>Eukaryota</taxon>
        <taxon>Metazoa</taxon>
        <taxon>Spiralia</taxon>
        <taxon>Lophotrochozoa</taxon>
        <taxon>Annelida</taxon>
        <taxon>Polychaeta</taxon>
        <taxon>Sedentaria</taxon>
        <taxon>Canalipalpata</taxon>
        <taxon>Sabellida</taxon>
        <taxon>Siboglinidae</taxon>
        <taxon>Ridgeia</taxon>
    </lineage>
</organism>
<dbReference type="GO" id="GO:0016740">
    <property type="term" value="F:transferase activity"/>
    <property type="evidence" value="ECO:0007669"/>
    <property type="project" value="UniProtKB-KW"/>
</dbReference>
<comment type="subcellular location">
    <subcellularLocation>
        <location evidence="1">Nucleus</location>
    </subcellularLocation>
</comment>
<name>A0AAD9UFQ5_RIDPI</name>